<dbReference type="Proteomes" id="UP000333828">
    <property type="component" value="Unassembled WGS sequence"/>
</dbReference>
<dbReference type="AlphaFoldDB" id="A0A5E4YAQ5"/>
<gene>
    <name evidence="2" type="ORF">PIN31115_04350</name>
</gene>
<proteinExistence type="predicted"/>
<keyword evidence="3" id="KW-1185">Reference proteome</keyword>
<keyword evidence="1" id="KW-1133">Transmembrane helix</keyword>
<keyword evidence="1" id="KW-0472">Membrane</keyword>
<sequence>MPNFIFDGNWVEYGAFFHGAVYVAWRIWRTRRTPAIAAPVRAEEFAFGVGLFPQYLLLLSVMSSTIVEGLAQSSQLSLCVAGSYALAAMWQERRDGRLLRR</sequence>
<name>A0A5E4YAQ5_9BURK</name>
<keyword evidence="1" id="KW-0812">Transmembrane</keyword>
<feature type="transmembrane region" description="Helical" evidence="1">
    <location>
        <begin position="6"/>
        <end position="25"/>
    </location>
</feature>
<dbReference type="EMBL" id="CABPSI010000005">
    <property type="protein sequence ID" value="VVE45293.1"/>
    <property type="molecule type" value="Genomic_DNA"/>
</dbReference>
<accession>A0A5E4YAQ5</accession>
<evidence type="ECO:0000256" key="1">
    <source>
        <dbReference type="SAM" id="Phobius"/>
    </source>
</evidence>
<organism evidence="2 3">
    <name type="scientific">Pandoraea iniqua</name>
    <dbReference type="NCBI Taxonomy" id="2508288"/>
    <lineage>
        <taxon>Bacteria</taxon>
        <taxon>Pseudomonadati</taxon>
        <taxon>Pseudomonadota</taxon>
        <taxon>Betaproteobacteria</taxon>
        <taxon>Burkholderiales</taxon>
        <taxon>Burkholderiaceae</taxon>
        <taxon>Pandoraea</taxon>
    </lineage>
</organism>
<evidence type="ECO:0000313" key="2">
    <source>
        <dbReference type="EMBL" id="VVE45293.1"/>
    </source>
</evidence>
<evidence type="ECO:0000313" key="3">
    <source>
        <dbReference type="Proteomes" id="UP000333828"/>
    </source>
</evidence>
<reference evidence="2 3" key="1">
    <citation type="submission" date="2019-08" db="EMBL/GenBank/DDBJ databases">
        <authorList>
            <person name="Peeters C."/>
        </authorList>
    </citation>
    <scope>NUCLEOTIDE SEQUENCE [LARGE SCALE GENOMIC DNA]</scope>
    <source>
        <strain evidence="2 3">LMG 31115</strain>
    </source>
</reference>
<protein>
    <submittedName>
        <fullName evidence="2">Uncharacterized protein</fullName>
    </submittedName>
</protein>